<dbReference type="OrthoDB" id="9762369at2"/>
<dbReference type="SMART" id="SM00382">
    <property type="entry name" value="AAA"/>
    <property type="match status" value="2"/>
</dbReference>
<accession>A0A7X1Z8Q3</accession>
<feature type="coiled-coil region" evidence="3">
    <location>
        <begin position="224"/>
        <end position="299"/>
    </location>
</feature>
<dbReference type="PROSITE" id="PS50893">
    <property type="entry name" value="ABC_TRANSPORTER_2"/>
    <property type="match status" value="1"/>
</dbReference>
<dbReference type="NCBIfam" id="NF000355">
    <property type="entry name" value="ribo_prot_ABC_F"/>
    <property type="match status" value="1"/>
</dbReference>
<dbReference type="InterPro" id="IPR003593">
    <property type="entry name" value="AAA+_ATPase"/>
</dbReference>
<protein>
    <submittedName>
        <fullName evidence="5">ABC-F type ribosomal protection protein</fullName>
    </submittedName>
</protein>
<evidence type="ECO:0000256" key="3">
    <source>
        <dbReference type="SAM" id="Coils"/>
    </source>
</evidence>
<dbReference type="Proteomes" id="UP000439550">
    <property type="component" value="Unassembled WGS sequence"/>
</dbReference>
<dbReference type="GO" id="GO:0016887">
    <property type="term" value="F:ATP hydrolysis activity"/>
    <property type="evidence" value="ECO:0007669"/>
    <property type="project" value="InterPro"/>
</dbReference>
<evidence type="ECO:0000313" key="5">
    <source>
        <dbReference type="EMBL" id="MQW39899.1"/>
    </source>
</evidence>
<dbReference type="InterPro" id="IPR027417">
    <property type="entry name" value="P-loop_NTPase"/>
</dbReference>
<feature type="domain" description="ABC transporter" evidence="4">
    <location>
        <begin position="4"/>
        <end position="211"/>
    </location>
</feature>
<name>A0A7X1Z8Q3_9LACT</name>
<dbReference type="GO" id="GO:0005524">
    <property type="term" value="F:ATP binding"/>
    <property type="evidence" value="ECO:0007669"/>
    <property type="project" value="UniProtKB-KW"/>
</dbReference>
<dbReference type="Pfam" id="PF00005">
    <property type="entry name" value="ABC_tran"/>
    <property type="match status" value="2"/>
</dbReference>
<dbReference type="RefSeq" id="WP_153496563.1">
    <property type="nucleotide sequence ID" value="NZ_CAXYUY010000011.1"/>
</dbReference>
<dbReference type="InterPro" id="IPR003439">
    <property type="entry name" value="ABC_transporter-like_ATP-bd"/>
</dbReference>
<keyword evidence="1" id="KW-0547">Nucleotide-binding</keyword>
<comment type="caution">
    <text evidence="5">The sequence shown here is derived from an EMBL/GenBank/DDBJ whole genome shotgun (WGS) entry which is preliminary data.</text>
</comment>
<reference evidence="5 6" key="1">
    <citation type="submission" date="2019-10" db="EMBL/GenBank/DDBJ databases">
        <authorList>
            <person name="Dong K."/>
        </authorList>
    </citation>
    <scope>NUCLEOTIDE SEQUENCE [LARGE SCALE GENOMIC DNA]</scope>
    <source>
        <strain evidence="5 6">DSM 28960</strain>
    </source>
</reference>
<dbReference type="SUPFAM" id="SSF52540">
    <property type="entry name" value="P-loop containing nucleoside triphosphate hydrolases"/>
    <property type="match status" value="2"/>
</dbReference>
<dbReference type="EMBL" id="WITJ01000010">
    <property type="protein sequence ID" value="MQW39899.1"/>
    <property type="molecule type" value="Genomic_DNA"/>
</dbReference>
<dbReference type="PROSITE" id="PS00211">
    <property type="entry name" value="ABC_TRANSPORTER_1"/>
    <property type="match status" value="1"/>
</dbReference>
<dbReference type="InterPro" id="IPR017871">
    <property type="entry name" value="ABC_transporter-like_CS"/>
</dbReference>
<keyword evidence="2" id="KW-0067">ATP-binding</keyword>
<dbReference type="AlphaFoldDB" id="A0A7X1Z8Q3"/>
<dbReference type="PANTHER" id="PTHR42855">
    <property type="entry name" value="ABC TRANSPORTER ATP-BINDING SUBUNIT"/>
    <property type="match status" value="1"/>
</dbReference>
<gene>
    <name evidence="5" type="primary">abc-f</name>
    <name evidence="5" type="ORF">GHI93_08165</name>
</gene>
<organism evidence="5 6">
    <name type="scientific">Lactococcus hircilactis</name>
    <dbReference type="NCBI Taxonomy" id="1494462"/>
    <lineage>
        <taxon>Bacteria</taxon>
        <taxon>Bacillati</taxon>
        <taxon>Bacillota</taxon>
        <taxon>Bacilli</taxon>
        <taxon>Lactobacillales</taxon>
        <taxon>Streptococcaceae</taxon>
        <taxon>Lactococcus</taxon>
    </lineage>
</organism>
<evidence type="ECO:0000313" key="6">
    <source>
        <dbReference type="Proteomes" id="UP000439550"/>
    </source>
</evidence>
<keyword evidence="3" id="KW-0175">Coiled coil</keyword>
<evidence type="ECO:0000256" key="1">
    <source>
        <dbReference type="ARBA" id="ARBA00022741"/>
    </source>
</evidence>
<dbReference type="InterPro" id="IPR051309">
    <property type="entry name" value="ABCF_ATPase"/>
</dbReference>
<sequence>MSNIEIKNLTFGYQEALIFDHAQINMDKKWRLGLVGRNGRGKTTLLKLLSGALKTETLKTIKENFVYFPQDIKGKSSLLTLELLYECASFEQWKLERELKLLEVSIELLWRPFESLSGGEQTKCLLALLFLEEGNFPLIDEPTNHLDLESRKTVADYLKKKSGFIVASHDRQFLDEICDHILVIERKQILLHQGNFSTYEEQKKLRDAFELFEDEKLKKDISRLKKTAREKEKWSKNLEMTKSRKKRGFDTETKRIDKGFLGRKAANMMQKSKNLENRMNEEIEQKEKLLKNLEKIDDLSLNFFPDFHKVLVSCEDFTLGYDHDLFEPIHFKLERGQHLVLSGKNGTGKSSIVKAIKGIFDGQIKGKLEVVSSLQISYVDQMPQHQGTLRDFAGENHIEIETFYSHLRKLGMERSVFDQRIETMSQGQQKKVELAKSLAQKAQLYVWDEPLNYLDVFNHEQIITLIKTFSPSMLIIEHDAAFIEALGENNINLIKK</sequence>
<evidence type="ECO:0000256" key="2">
    <source>
        <dbReference type="ARBA" id="ARBA00022840"/>
    </source>
</evidence>
<evidence type="ECO:0000259" key="4">
    <source>
        <dbReference type="PROSITE" id="PS50893"/>
    </source>
</evidence>
<keyword evidence="6" id="KW-1185">Reference proteome</keyword>
<dbReference type="CDD" id="cd03221">
    <property type="entry name" value="ABCF_EF-3"/>
    <property type="match status" value="1"/>
</dbReference>
<proteinExistence type="predicted"/>
<dbReference type="PANTHER" id="PTHR42855:SF2">
    <property type="entry name" value="DRUG RESISTANCE ABC TRANSPORTER,ATP-BINDING PROTEIN"/>
    <property type="match status" value="1"/>
</dbReference>
<dbReference type="Gene3D" id="3.40.50.300">
    <property type="entry name" value="P-loop containing nucleotide triphosphate hydrolases"/>
    <property type="match status" value="2"/>
</dbReference>